<dbReference type="InterPro" id="IPR046450">
    <property type="entry name" value="PA_dom_sf"/>
</dbReference>
<feature type="domain" description="PA" evidence="13">
    <location>
        <begin position="313"/>
        <end position="389"/>
    </location>
</feature>
<dbReference type="PROSITE" id="PS00136">
    <property type="entry name" value="SUBTILASE_ASP"/>
    <property type="match status" value="1"/>
</dbReference>
<evidence type="ECO:0000256" key="5">
    <source>
        <dbReference type="ARBA" id="ARBA00022729"/>
    </source>
</evidence>
<evidence type="ECO:0000256" key="2">
    <source>
        <dbReference type="ARBA" id="ARBA00022512"/>
    </source>
</evidence>
<evidence type="ECO:0000256" key="3">
    <source>
        <dbReference type="ARBA" id="ARBA00022525"/>
    </source>
</evidence>
<dbReference type="CDD" id="cd07474">
    <property type="entry name" value="Peptidases_S8_subtilisin_Vpr-like"/>
    <property type="match status" value="1"/>
</dbReference>
<dbReference type="GO" id="GO:0006508">
    <property type="term" value="P:proteolysis"/>
    <property type="evidence" value="ECO:0007669"/>
    <property type="project" value="UniProtKB-KW"/>
</dbReference>
<evidence type="ECO:0000256" key="10">
    <source>
        <dbReference type="RuleBase" id="RU003355"/>
    </source>
</evidence>
<evidence type="ECO:0000256" key="11">
    <source>
        <dbReference type="SAM" id="SignalP"/>
    </source>
</evidence>
<dbReference type="SUPFAM" id="SSF52025">
    <property type="entry name" value="PA domain"/>
    <property type="match status" value="1"/>
</dbReference>
<dbReference type="InterPro" id="IPR023828">
    <property type="entry name" value="Peptidase_S8_Ser-AS"/>
</dbReference>
<dbReference type="InterPro" id="IPR000209">
    <property type="entry name" value="Peptidase_S8/S53_dom"/>
</dbReference>
<sequence length="723" mass="79641">MRWLLFIWVLTMWLVPAVHAATEEQSIILEVEGNPHEFKQYIERNHPFVEVVHVYDTLLQGVAIRGDDQDIEDVQQHPQVQYRFPVQTYETNVNESVPFLLEDRKEPFNDIPYTGKGVKVGVIDTGIDYSHPDLEKNFKGGYDLVDLDEDPMETKEGQGEPTIHGTHVAGIIGANGKMKGIAPDVELYGYRALGPGGVGSSVQVIAAIEQAVEDGMDIINLSLGSSINGPDWPTSMAVDQATRLGVSMVIANGNSGPDLWTVGSPATSTKAISVGASTPPLRIPYFYEALNKKTIPLMPMSGAKPWTLRQSLPLVHAGKGEGDLPDLYGKIALIERGGLTFTEKALNAERHGAKAVVIYNNEEGVFQGGVEPSVTVPVTSISKEDGEWIKQHVIEQSTWLETEYVSVVDTMASFSSKGPVTWNWDIKPDIVAPGVAITSTVPAGYQSLQGTSMAAPHIAGVLALLKEAHPHWTPDMLKAALLSTAKPLEDEEGKLISPVVMGMGKVDVRAALEPLTLIEQGRLTYGRFLKERETRQAHVSVQNRTDRPRTYYFSKKDAPKGVRFHFPASFTLSPGEKRTVEVGVTVNQRLTSPAEPFIHGWVELHDEAKTIHLPYLIVTKDTTFPHAMGLEFTIKPYKKTEYQYRMYLPIGADQVTVELYDPDSLRFVRTLFSREEVKRGVVKGTLTEKMAGEEGVYLAVVSVSKDGVHQSYASPIMIGESYP</sequence>
<dbReference type="Proteomes" id="UP000030528">
    <property type="component" value="Unassembled WGS sequence"/>
</dbReference>
<keyword evidence="3" id="KW-0964">Secreted</keyword>
<accession>A0A0A5GRU2</accession>
<dbReference type="eggNOG" id="COG1404">
    <property type="taxonomic scope" value="Bacteria"/>
</dbReference>
<evidence type="ECO:0000313" key="15">
    <source>
        <dbReference type="Proteomes" id="UP000030528"/>
    </source>
</evidence>
<evidence type="ECO:0000256" key="6">
    <source>
        <dbReference type="ARBA" id="ARBA00022801"/>
    </source>
</evidence>
<dbReference type="RefSeq" id="WP_026799012.1">
    <property type="nucleotide sequence ID" value="NZ_AULI01000001.1"/>
</dbReference>
<dbReference type="InterPro" id="IPR034213">
    <property type="entry name" value="S8_Vpr-like"/>
</dbReference>
<evidence type="ECO:0000256" key="9">
    <source>
        <dbReference type="PROSITE-ProRule" id="PRU01240"/>
    </source>
</evidence>
<dbReference type="OrthoDB" id="9798386at2"/>
<dbReference type="InterPro" id="IPR022398">
    <property type="entry name" value="Peptidase_S8_His-AS"/>
</dbReference>
<comment type="caution">
    <text evidence="14">The sequence shown here is derived from an EMBL/GenBank/DDBJ whole genome shotgun (WGS) entry which is preliminary data.</text>
</comment>
<dbReference type="InterPro" id="IPR023827">
    <property type="entry name" value="Peptidase_S8_Asp-AS"/>
</dbReference>
<gene>
    <name evidence="14" type="ORF">N781_01440</name>
</gene>
<evidence type="ECO:0000256" key="8">
    <source>
        <dbReference type="PIRSR" id="PIRSR615500-1"/>
    </source>
</evidence>
<name>A0A0A5GRU2_9BACI</name>
<feature type="chain" id="PRO_5002009876" evidence="11">
    <location>
        <begin position="21"/>
        <end position="723"/>
    </location>
</feature>
<keyword evidence="4 9" id="KW-0645">Protease</keyword>
<dbReference type="PROSITE" id="PS51892">
    <property type="entry name" value="SUBTILASE"/>
    <property type="match status" value="1"/>
</dbReference>
<dbReference type="CDD" id="cd02133">
    <property type="entry name" value="PA_C5a_like"/>
    <property type="match status" value="1"/>
</dbReference>
<reference evidence="14 15" key="1">
    <citation type="submission" date="2013-08" db="EMBL/GenBank/DDBJ databases">
        <authorList>
            <person name="Huang J."/>
            <person name="Wang G."/>
        </authorList>
    </citation>
    <scope>NUCLEOTIDE SEQUENCE [LARGE SCALE GENOMIC DNA]</scope>
    <source>
        <strain evidence="14 15">JSM 076056</strain>
    </source>
</reference>
<keyword evidence="15" id="KW-1185">Reference proteome</keyword>
<dbReference type="AlphaFoldDB" id="A0A0A5GRU2"/>
<feature type="signal peptide" evidence="11">
    <location>
        <begin position="1"/>
        <end position="20"/>
    </location>
</feature>
<dbReference type="EMBL" id="AVPE01000001">
    <property type="protein sequence ID" value="KGX93885.1"/>
    <property type="molecule type" value="Genomic_DNA"/>
</dbReference>
<dbReference type="InterPro" id="IPR036852">
    <property type="entry name" value="Peptidase_S8/S53_dom_sf"/>
</dbReference>
<feature type="active site" description="Charge relay system" evidence="8 9">
    <location>
        <position position="164"/>
    </location>
</feature>
<dbReference type="Pfam" id="PF00082">
    <property type="entry name" value="Peptidase_S8"/>
    <property type="match status" value="1"/>
</dbReference>
<evidence type="ECO:0000256" key="1">
    <source>
        <dbReference type="ARBA" id="ARBA00011073"/>
    </source>
</evidence>
<comment type="similarity">
    <text evidence="1 9 10">Belongs to the peptidase S8 family.</text>
</comment>
<dbReference type="SUPFAM" id="SSF52743">
    <property type="entry name" value="Subtilisin-like"/>
    <property type="match status" value="1"/>
</dbReference>
<proteinExistence type="inferred from homology"/>
<keyword evidence="6 9" id="KW-0378">Hydrolase</keyword>
<dbReference type="Gene3D" id="3.40.50.200">
    <property type="entry name" value="Peptidase S8/S53 domain"/>
    <property type="match status" value="1"/>
</dbReference>
<keyword evidence="5 11" id="KW-0732">Signal</keyword>
<dbReference type="InterPro" id="IPR015500">
    <property type="entry name" value="Peptidase_S8_subtilisin-rel"/>
</dbReference>
<dbReference type="PROSITE" id="PS00138">
    <property type="entry name" value="SUBTILASE_SER"/>
    <property type="match status" value="1"/>
</dbReference>
<dbReference type="STRING" id="1385510.GCA_000425205_00191"/>
<evidence type="ECO:0000313" key="14">
    <source>
        <dbReference type="EMBL" id="KGX93885.1"/>
    </source>
</evidence>
<keyword evidence="7 9" id="KW-0720">Serine protease</keyword>
<keyword evidence="2" id="KW-0134">Cell wall</keyword>
<evidence type="ECO:0000256" key="4">
    <source>
        <dbReference type="ARBA" id="ARBA00022670"/>
    </source>
</evidence>
<dbReference type="Pfam" id="PF02225">
    <property type="entry name" value="PA"/>
    <property type="match status" value="1"/>
</dbReference>
<dbReference type="PROSITE" id="PS00137">
    <property type="entry name" value="SUBTILASE_HIS"/>
    <property type="match status" value="1"/>
</dbReference>
<dbReference type="PANTHER" id="PTHR43806">
    <property type="entry name" value="PEPTIDASE S8"/>
    <property type="match status" value="1"/>
</dbReference>
<dbReference type="PANTHER" id="PTHR43806:SF65">
    <property type="entry name" value="SERINE PROTEASE APRX"/>
    <property type="match status" value="1"/>
</dbReference>
<organism evidence="14 15">
    <name type="scientific">Pontibacillus halophilus JSM 076056 = DSM 19796</name>
    <dbReference type="NCBI Taxonomy" id="1385510"/>
    <lineage>
        <taxon>Bacteria</taxon>
        <taxon>Bacillati</taxon>
        <taxon>Bacillota</taxon>
        <taxon>Bacilli</taxon>
        <taxon>Bacillales</taxon>
        <taxon>Bacillaceae</taxon>
        <taxon>Pontibacillus</taxon>
    </lineage>
</organism>
<dbReference type="InterPro" id="IPR003137">
    <property type="entry name" value="PA_domain"/>
</dbReference>
<feature type="active site" description="Charge relay system" evidence="8 9">
    <location>
        <position position="452"/>
    </location>
</feature>
<dbReference type="Gene3D" id="3.50.30.30">
    <property type="match status" value="1"/>
</dbReference>
<dbReference type="GO" id="GO:0004252">
    <property type="term" value="F:serine-type endopeptidase activity"/>
    <property type="evidence" value="ECO:0007669"/>
    <property type="project" value="UniProtKB-UniRule"/>
</dbReference>
<dbReference type="InterPro" id="IPR050131">
    <property type="entry name" value="Peptidase_S8_subtilisin-like"/>
</dbReference>
<feature type="active site" description="Charge relay system" evidence="8 9">
    <location>
        <position position="124"/>
    </location>
</feature>
<feature type="domain" description="Peptidase S8/S53" evidence="12">
    <location>
        <begin position="115"/>
        <end position="489"/>
    </location>
</feature>
<evidence type="ECO:0000256" key="7">
    <source>
        <dbReference type="ARBA" id="ARBA00022825"/>
    </source>
</evidence>
<evidence type="ECO:0000259" key="13">
    <source>
        <dbReference type="Pfam" id="PF02225"/>
    </source>
</evidence>
<evidence type="ECO:0000259" key="12">
    <source>
        <dbReference type="Pfam" id="PF00082"/>
    </source>
</evidence>
<dbReference type="PRINTS" id="PR00723">
    <property type="entry name" value="SUBTILISIN"/>
</dbReference>
<protein>
    <submittedName>
        <fullName evidence="14">Peptidase S8</fullName>
    </submittedName>
</protein>